<dbReference type="Ensembl" id="ENSAMET00000031541.1">
    <property type="protein sequence ID" value="ENSAMEP00000026165.1"/>
    <property type="gene ID" value="ENSAMEG00000023519.1"/>
</dbReference>
<accession>A0A7N5P1J1</accession>
<feature type="region of interest" description="Disordered" evidence="1">
    <location>
        <begin position="1"/>
        <end position="42"/>
    </location>
</feature>
<proteinExistence type="predicted"/>
<keyword evidence="3" id="KW-1185">Reference proteome</keyword>
<dbReference type="InParanoid" id="A0A7N5P1J1"/>
<evidence type="ECO:0000313" key="2">
    <source>
        <dbReference type="Ensembl" id="ENSAMEP00000026165.1"/>
    </source>
</evidence>
<reference evidence="2 3" key="1">
    <citation type="journal article" date="2010" name="Nature">
        <title>The sequence and de novo assembly of the giant panda genome.</title>
        <authorList>
            <person name="Li R."/>
            <person name="Fan W."/>
            <person name="Tian G."/>
            <person name="Zhu H."/>
            <person name="He L."/>
            <person name="Cai J."/>
            <person name="Huang Q."/>
            <person name="Cai Q."/>
            <person name="Li B."/>
            <person name="Bai Y."/>
            <person name="Zhang Z."/>
            <person name="Zhang Y."/>
            <person name="Wang W."/>
            <person name="Li J."/>
            <person name="Wei F."/>
            <person name="Li H."/>
            <person name="Jian M."/>
            <person name="Li J."/>
            <person name="Zhang Z."/>
            <person name="Nielsen R."/>
            <person name="Li D."/>
            <person name="Gu W."/>
            <person name="Yang Z."/>
            <person name="Xuan Z."/>
            <person name="Ryder O.A."/>
            <person name="Leung F.C."/>
            <person name="Zhou Y."/>
            <person name="Cao J."/>
            <person name="Sun X."/>
            <person name="Fu Y."/>
            <person name="Fang X."/>
            <person name="Guo X."/>
            <person name="Wang B."/>
            <person name="Hou R."/>
            <person name="Shen F."/>
            <person name="Mu B."/>
            <person name="Ni P."/>
            <person name="Lin R."/>
            <person name="Qian W."/>
            <person name="Wang G."/>
            <person name="Yu C."/>
            <person name="Nie W."/>
            <person name="Wang J."/>
            <person name="Wu Z."/>
            <person name="Liang H."/>
            <person name="Min J."/>
            <person name="Wu Q."/>
            <person name="Cheng S."/>
            <person name="Ruan J."/>
            <person name="Wang M."/>
            <person name="Shi Z."/>
            <person name="Wen M."/>
            <person name="Liu B."/>
            <person name="Ren X."/>
            <person name="Zheng H."/>
            <person name="Dong D."/>
            <person name="Cook K."/>
            <person name="Shan G."/>
            <person name="Zhang H."/>
            <person name="Kosiol C."/>
            <person name="Xie X."/>
            <person name="Lu Z."/>
            <person name="Zheng H."/>
            <person name="Li Y."/>
            <person name="Steiner C.C."/>
            <person name="Lam T.T."/>
            <person name="Lin S."/>
            <person name="Zhang Q."/>
            <person name="Li G."/>
            <person name="Tian J."/>
            <person name="Gong T."/>
            <person name="Liu H."/>
            <person name="Zhang D."/>
            <person name="Fang L."/>
            <person name="Ye C."/>
            <person name="Zhang J."/>
            <person name="Hu W."/>
            <person name="Xu A."/>
            <person name="Ren Y."/>
            <person name="Zhang G."/>
            <person name="Bruford M.W."/>
            <person name="Li Q."/>
            <person name="Ma L."/>
            <person name="Guo Y."/>
            <person name="An N."/>
            <person name="Hu Y."/>
            <person name="Zheng Y."/>
            <person name="Shi Y."/>
            <person name="Li Z."/>
            <person name="Liu Q."/>
            <person name="Chen Y."/>
            <person name="Zhao J."/>
            <person name="Qu N."/>
            <person name="Zhao S."/>
            <person name="Tian F."/>
            <person name="Wang X."/>
            <person name="Wang H."/>
            <person name="Xu L."/>
            <person name="Liu X."/>
            <person name="Vinar T."/>
            <person name="Wang Y."/>
            <person name="Lam T.W."/>
            <person name="Yiu S.M."/>
            <person name="Liu S."/>
            <person name="Zhang H."/>
            <person name="Li D."/>
            <person name="Huang Y."/>
            <person name="Wang X."/>
            <person name="Yang G."/>
            <person name="Jiang Z."/>
            <person name="Wang J."/>
            <person name="Qin N."/>
            <person name="Li L."/>
            <person name="Li J."/>
            <person name="Bolund L."/>
            <person name="Kristiansen K."/>
            <person name="Wong G.K."/>
            <person name="Olson M."/>
            <person name="Zhang X."/>
            <person name="Li S."/>
            <person name="Yang H."/>
            <person name="Wang J."/>
            <person name="Wang J."/>
        </authorList>
    </citation>
    <scope>NUCLEOTIDE SEQUENCE [LARGE SCALE GENOMIC DNA]</scope>
</reference>
<organism evidence="2 3">
    <name type="scientific">Ailuropoda melanoleuca</name>
    <name type="common">Giant panda</name>
    <dbReference type="NCBI Taxonomy" id="9646"/>
    <lineage>
        <taxon>Eukaryota</taxon>
        <taxon>Metazoa</taxon>
        <taxon>Chordata</taxon>
        <taxon>Craniata</taxon>
        <taxon>Vertebrata</taxon>
        <taxon>Euteleostomi</taxon>
        <taxon>Mammalia</taxon>
        <taxon>Eutheria</taxon>
        <taxon>Laurasiatheria</taxon>
        <taxon>Carnivora</taxon>
        <taxon>Caniformia</taxon>
        <taxon>Ursidae</taxon>
        <taxon>Ailuropoda</taxon>
    </lineage>
</organism>
<protein>
    <submittedName>
        <fullName evidence="2">Uncharacterized protein</fullName>
    </submittedName>
</protein>
<evidence type="ECO:0000256" key="1">
    <source>
        <dbReference type="SAM" id="MobiDB-lite"/>
    </source>
</evidence>
<reference evidence="2" key="2">
    <citation type="submission" date="2025-08" db="UniProtKB">
        <authorList>
            <consortium name="Ensembl"/>
        </authorList>
    </citation>
    <scope>IDENTIFICATION</scope>
</reference>
<name>A0A7N5P1J1_AILME</name>
<dbReference type="AlphaFoldDB" id="A0A7N5P1J1"/>
<evidence type="ECO:0000313" key="3">
    <source>
        <dbReference type="Proteomes" id="UP000008912"/>
    </source>
</evidence>
<dbReference type="Proteomes" id="UP000008912">
    <property type="component" value="Unassembled WGS sequence"/>
</dbReference>
<reference evidence="2" key="3">
    <citation type="submission" date="2025-09" db="UniProtKB">
        <authorList>
            <consortium name="Ensembl"/>
        </authorList>
    </citation>
    <scope>IDENTIFICATION</scope>
</reference>
<sequence>MSPGALSEPDGDQRAAPPSGPCLSREPEGRLPELEIGWRSQPEQERGCRTRVWGVLRPEVVYRRRAPSISSPPRAGVRAFSHTQSPLLGVGLNPSTALHCAGPDAAMPCARLAPPPALSAGYFYPLLAGRCFWGDSGEATPNPLFSPCAPRSCPLLAGSGSKKWTKNWGWRFTILLLP</sequence>